<evidence type="ECO:0000313" key="1">
    <source>
        <dbReference type="EMBL" id="TDL14611.1"/>
    </source>
</evidence>
<name>A0A4Y7PI00_9AGAM</name>
<dbReference type="EMBL" id="ML170322">
    <property type="protein sequence ID" value="TDL14611.1"/>
    <property type="molecule type" value="Genomic_DNA"/>
</dbReference>
<dbReference type="AlphaFoldDB" id="A0A4Y7PI00"/>
<keyword evidence="2" id="KW-1185">Reference proteome</keyword>
<dbReference type="OrthoDB" id="5945798at2759"/>
<sequence>PCSAPLSSLQRIFVKDLKLGCEHHRAVAVLRTVVRPRRFGDALQTVVEDEQGSCICLRFYGPVVGSLVDHFLPEGSVVAVKAPWCLSNKVHGTAMVVHHLTDFVRLAQGGILFPDKWNLTVPPSAPSASEWFKEEGNTAYKSRRYQTAVVRYTEALNFKPGESLEIAIYSNRAQAHLASGAFEAAISDATFVLSREAQHERALYRCAMGHYAMQNYVGAIKFLNSLVQAHPSNEIANKELQRATQRVIEQTTGAYDFAEMFRVSREPYPQMDVADYIGPV</sequence>
<organism evidence="1 2">
    <name type="scientific">Rickenella mellea</name>
    <dbReference type="NCBI Taxonomy" id="50990"/>
    <lineage>
        <taxon>Eukaryota</taxon>
        <taxon>Fungi</taxon>
        <taxon>Dikarya</taxon>
        <taxon>Basidiomycota</taxon>
        <taxon>Agaricomycotina</taxon>
        <taxon>Agaricomycetes</taxon>
        <taxon>Hymenochaetales</taxon>
        <taxon>Rickenellaceae</taxon>
        <taxon>Rickenella</taxon>
    </lineage>
</organism>
<dbReference type="PANTHER" id="PTHR47643:SF2">
    <property type="entry name" value="TPR DOMAIN PROTEIN (AFU_ORTHOLOGUE AFUA_5G12710)"/>
    <property type="match status" value="1"/>
</dbReference>
<dbReference type="InterPro" id="IPR011990">
    <property type="entry name" value="TPR-like_helical_dom_sf"/>
</dbReference>
<dbReference type="Gene3D" id="1.25.40.10">
    <property type="entry name" value="Tetratricopeptide repeat domain"/>
    <property type="match status" value="1"/>
</dbReference>
<protein>
    <submittedName>
        <fullName evidence="1">TPR-like protein</fullName>
    </submittedName>
</protein>
<reference evidence="1 2" key="1">
    <citation type="submission" date="2018-06" db="EMBL/GenBank/DDBJ databases">
        <title>A transcriptomic atlas of mushroom development highlights an independent origin of complex multicellularity.</title>
        <authorList>
            <consortium name="DOE Joint Genome Institute"/>
            <person name="Krizsan K."/>
            <person name="Almasi E."/>
            <person name="Merenyi Z."/>
            <person name="Sahu N."/>
            <person name="Viragh M."/>
            <person name="Koszo T."/>
            <person name="Mondo S."/>
            <person name="Kiss B."/>
            <person name="Balint B."/>
            <person name="Kues U."/>
            <person name="Barry K."/>
            <person name="Hegedus J.C."/>
            <person name="Henrissat B."/>
            <person name="Johnson J."/>
            <person name="Lipzen A."/>
            <person name="Ohm R."/>
            <person name="Nagy I."/>
            <person name="Pangilinan J."/>
            <person name="Yan J."/>
            <person name="Xiong Y."/>
            <person name="Grigoriev I.V."/>
            <person name="Hibbett D.S."/>
            <person name="Nagy L.G."/>
        </authorList>
    </citation>
    <scope>NUCLEOTIDE SEQUENCE [LARGE SCALE GENOMIC DNA]</scope>
    <source>
        <strain evidence="1 2">SZMC22713</strain>
    </source>
</reference>
<dbReference type="SMART" id="SM00028">
    <property type="entry name" value="TPR"/>
    <property type="match status" value="3"/>
</dbReference>
<dbReference type="PANTHER" id="PTHR47643">
    <property type="entry name" value="TPR DOMAIN PROTEIN (AFU_ORTHOLOGUE AFUA_5G12710)"/>
    <property type="match status" value="1"/>
</dbReference>
<dbReference type="InterPro" id="IPR019734">
    <property type="entry name" value="TPR_rpt"/>
</dbReference>
<gene>
    <name evidence="1" type="ORF">BD410DRAFT_684598</name>
</gene>
<feature type="non-terminal residue" evidence="1">
    <location>
        <position position="280"/>
    </location>
</feature>
<dbReference type="VEuPathDB" id="FungiDB:BD410DRAFT_684598"/>
<accession>A0A4Y7PI00</accession>
<dbReference type="SUPFAM" id="SSF48452">
    <property type="entry name" value="TPR-like"/>
    <property type="match status" value="1"/>
</dbReference>
<dbReference type="InterPro" id="IPR053209">
    <property type="entry name" value="Gramillin-biosynth_MTr"/>
</dbReference>
<dbReference type="Proteomes" id="UP000294933">
    <property type="component" value="Unassembled WGS sequence"/>
</dbReference>
<proteinExistence type="predicted"/>
<feature type="non-terminal residue" evidence="1">
    <location>
        <position position="1"/>
    </location>
</feature>
<evidence type="ECO:0000313" key="2">
    <source>
        <dbReference type="Proteomes" id="UP000294933"/>
    </source>
</evidence>
<dbReference type="STRING" id="50990.A0A4Y7PI00"/>